<evidence type="ECO:0000313" key="2">
    <source>
        <dbReference type="EMBL" id="KAF9624690.1"/>
    </source>
</evidence>
<gene>
    <name evidence="2" type="ORF">IFM89_012983</name>
</gene>
<name>A0A835IVQ5_9MAGN</name>
<comment type="caution">
    <text evidence="2">The sequence shown here is derived from an EMBL/GenBank/DDBJ whole genome shotgun (WGS) entry which is preliminary data.</text>
</comment>
<feature type="compositionally biased region" description="Basic and acidic residues" evidence="1">
    <location>
        <begin position="48"/>
        <end position="62"/>
    </location>
</feature>
<proteinExistence type="predicted"/>
<dbReference type="OrthoDB" id="1937361at2759"/>
<accession>A0A835IVQ5</accession>
<organism evidence="2 3">
    <name type="scientific">Coptis chinensis</name>
    <dbReference type="NCBI Taxonomy" id="261450"/>
    <lineage>
        <taxon>Eukaryota</taxon>
        <taxon>Viridiplantae</taxon>
        <taxon>Streptophyta</taxon>
        <taxon>Embryophyta</taxon>
        <taxon>Tracheophyta</taxon>
        <taxon>Spermatophyta</taxon>
        <taxon>Magnoliopsida</taxon>
        <taxon>Ranunculales</taxon>
        <taxon>Ranunculaceae</taxon>
        <taxon>Coptidoideae</taxon>
        <taxon>Coptis</taxon>
    </lineage>
</organism>
<dbReference type="PANTHER" id="PTHR35997">
    <property type="entry name" value="COTTON FIBER PROTEIN-RELATED"/>
    <property type="match status" value="1"/>
</dbReference>
<evidence type="ECO:0000313" key="3">
    <source>
        <dbReference type="Proteomes" id="UP000631114"/>
    </source>
</evidence>
<dbReference type="AlphaFoldDB" id="A0A835IVQ5"/>
<dbReference type="Proteomes" id="UP000631114">
    <property type="component" value="Unassembled WGS sequence"/>
</dbReference>
<feature type="region of interest" description="Disordered" evidence="1">
    <location>
        <begin position="41"/>
        <end position="64"/>
    </location>
</feature>
<dbReference type="EMBL" id="JADFTS010000001">
    <property type="protein sequence ID" value="KAF9624690.1"/>
    <property type="molecule type" value="Genomic_DNA"/>
</dbReference>
<sequence length="148" mass="16613">MAEMKENQKEVETAMVALGVVLLIAGVKHGLTTLVEQWPKTSNTSTNTEKKEKGKKNVESKRCSSSTWPVQVEDLFKIEETVPMLPHEDERNDIVVVDSDDIDEPEVSKEELNARVESFIMTFRQQLALDAKERRQAFSSVASNGSSM</sequence>
<protein>
    <submittedName>
        <fullName evidence="2">Uncharacterized protein</fullName>
    </submittedName>
</protein>
<evidence type="ECO:0000256" key="1">
    <source>
        <dbReference type="SAM" id="MobiDB-lite"/>
    </source>
</evidence>
<keyword evidence="3" id="KW-1185">Reference proteome</keyword>
<dbReference type="PANTHER" id="PTHR35997:SF5">
    <property type="entry name" value="OS09G0539700 PROTEIN"/>
    <property type="match status" value="1"/>
</dbReference>
<reference evidence="2 3" key="1">
    <citation type="submission" date="2020-10" db="EMBL/GenBank/DDBJ databases">
        <title>The Coptis chinensis genome and diversification of protoberbering-type alkaloids.</title>
        <authorList>
            <person name="Wang B."/>
            <person name="Shu S."/>
            <person name="Song C."/>
            <person name="Liu Y."/>
        </authorList>
    </citation>
    <scope>NUCLEOTIDE SEQUENCE [LARGE SCALE GENOMIC DNA]</scope>
    <source>
        <strain evidence="2">HL-2020</strain>
        <tissue evidence="2">Leaf</tissue>
    </source>
</reference>